<evidence type="ECO:0000256" key="2">
    <source>
        <dbReference type="SAM" id="Phobius"/>
    </source>
</evidence>
<evidence type="ECO:0000313" key="3">
    <source>
        <dbReference type="EMBL" id="TCK69083.1"/>
    </source>
</evidence>
<name>A0A4R1KWP4_9FLAO</name>
<dbReference type="AlphaFoldDB" id="A0A4R1KWP4"/>
<feature type="coiled-coil region" evidence="1">
    <location>
        <begin position="116"/>
        <end position="143"/>
    </location>
</feature>
<proteinExistence type="predicted"/>
<evidence type="ECO:0000313" key="4">
    <source>
        <dbReference type="Proteomes" id="UP000295714"/>
    </source>
</evidence>
<keyword evidence="2" id="KW-0472">Membrane</keyword>
<feature type="transmembrane region" description="Helical" evidence="2">
    <location>
        <begin position="49"/>
        <end position="71"/>
    </location>
</feature>
<dbReference type="OrthoDB" id="1143801at2"/>
<dbReference type="RefSeq" id="WP_132703414.1">
    <property type="nucleotide sequence ID" value="NZ_SMGI01000001.1"/>
</dbReference>
<evidence type="ECO:0000256" key="1">
    <source>
        <dbReference type="SAM" id="Coils"/>
    </source>
</evidence>
<protein>
    <recommendedName>
        <fullName evidence="5">Anti-sigma factor</fullName>
    </recommendedName>
</protein>
<keyword evidence="1" id="KW-0175">Coiled coil</keyword>
<evidence type="ECO:0008006" key="5">
    <source>
        <dbReference type="Google" id="ProtNLM"/>
    </source>
</evidence>
<gene>
    <name evidence="3" type="ORF">DFQ05_0595</name>
</gene>
<accession>A0A4R1KWP4</accession>
<keyword evidence="2" id="KW-0812">Transmembrane</keyword>
<reference evidence="3 4" key="1">
    <citation type="journal article" date="2015" name="Stand. Genomic Sci.">
        <title>Genomic Encyclopedia of Bacterial and Archaeal Type Strains, Phase III: the genomes of soil and plant-associated and newly described type strains.</title>
        <authorList>
            <person name="Whitman W.B."/>
            <person name="Woyke T."/>
            <person name="Klenk H.P."/>
            <person name="Zhou Y."/>
            <person name="Lilburn T.G."/>
            <person name="Beck B.J."/>
            <person name="De Vos P."/>
            <person name="Vandamme P."/>
            <person name="Eisen J.A."/>
            <person name="Garrity G."/>
            <person name="Hugenholtz P."/>
            <person name="Kyrpides N.C."/>
        </authorList>
    </citation>
    <scope>NUCLEOTIDE SEQUENCE [LARGE SCALE GENOMIC DNA]</scope>
    <source>
        <strain evidence="3 4">CECT 8445</strain>
    </source>
</reference>
<organism evidence="3 4">
    <name type="scientific">Winogradskyella wandonensis</name>
    <dbReference type="NCBI Taxonomy" id="1442586"/>
    <lineage>
        <taxon>Bacteria</taxon>
        <taxon>Pseudomonadati</taxon>
        <taxon>Bacteroidota</taxon>
        <taxon>Flavobacteriia</taxon>
        <taxon>Flavobacteriales</taxon>
        <taxon>Flavobacteriaceae</taxon>
        <taxon>Winogradskyella</taxon>
    </lineage>
</organism>
<comment type="caution">
    <text evidence="3">The sequence shown here is derived from an EMBL/GenBank/DDBJ whole genome shotgun (WGS) entry which is preliminary data.</text>
</comment>
<dbReference type="Proteomes" id="UP000295714">
    <property type="component" value="Unassembled WGS sequence"/>
</dbReference>
<dbReference type="EMBL" id="SMGI01000001">
    <property type="protein sequence ID" value="TCK69083.1"/>
    <property type="molecule type" value="Genomic_DNA"/>
</dbReference>
<sequence length="182" mass="20830">MEEKDNLEQLFQDLKGQFDVEEPATKHEVRFIEKLSKNSQDLASPKSRFWKPFLAIAASIVICLGAFKFIAANDAKNDLASVSPEMSEVQSFLTATISEELKKLEAERSPLTENIIYETERQLKALEDDYAILKTNLKQSGNDERVINAMISNFQSRIDILNNILEKIKDLKQKQYETEITL</sequence>
<keyword evidence="2" id="KW-1133">Transmembrane helix</keyword>
<keyword evidence="4" id="KW-1185">Reference proteome</keyword>